<keyword evidence="8" id="KW-0653">Protein transport</keyword>
<dbReference type="InterPro" id="IPR004564">
    <property type="entry name" value="OM_lipoprot_carrier_LolA-like"/>
</dbReference>
<dbReference type="CDD" id="cd16325">
    <property type="entry name" value="LolA"/>
    <property type="match status" value="1"/>
</dbReference>
<dbReference type="PANTHER" id="PTHR35869:SF1">
    <property type="entry name" value="OUTER-MEMBRANE LIPOPROTEIN CARRIER PROTEIN"/>
    <property type="match status" value="1"/>
</dbReference>
<keyword evidence="7" id="KW-0574">Periplasm</keyword>
<sequence>MVNIIIKTLIKCLFFFNLIQIHDLSAQNITFKNRIAKIHDFYSNFRQQIIDKSGEIIQSGIGEIKIKKVGLFNWHLMYPNEIKIISNSKTIWFHDYLTNQVNIFFSKDIIKDTPCVLFTNKNSKLFKKYDIFKKQDYFLLFPKDNTTVKYYSICINSNGIIKKIELVEKSGFKNIVYFFGQKLQKFNYDQFIFTSSPGLTIDDKRY</sequence>
<dbReference type="GO" id="GO:0030288">
    <property type="term" value="C:outer membrane-bounded periplasmic space"/>
    <property type="evidence" value="ECO:0007669"/>
    <property type="project" value="TreeGrafter"/>
</dbReference>
<dbReference type="OrthoDB" id="9787361at2"/>
<dbReference type="SUPFAM" id="SSF89392">
    <property type="entry name" value="Prokaryotic lipoproteins and lipoprotein localization factors"/>
    <property type="match status" value="1"/>
</dbReference>
<dbReference type="GO" id="GO:0044874">
    <property type="term" value="P:lipoprotein localization to outer membrane"/>
    <property type="evidence" value="ECO:0007669"/>
    <property type="project" value="TreeGrafter"/>
</dbReference>
<dbReference type="Proteomes" id="UP000298566">
    <property type="component" value="Chromosome"/>
</dbReference>
<evidence type="ECO:0000256" key="6">
    <source>
        <dbReference type="ARBA" id="ARBA00022729"/>
    </source>
</evidence>
<dbReference type="Pfam" id="PF03548">
    <property type="entry name" value="LolA"/>
    <property type="match status" value="1"/>
</dbReference>
<evidence type="ECO:0000313" key="10">
    <source>
        <dbReference type="EMBL" id="QCI23316.1"/>
    </source>
</evidence>
<gene>
    <name evidence="10" type="primary">lolA</name>
    <name evidence="10" type="ORF">D9V73_01490</name>
</gene>
<evidence type="ECO:0000256" key="8">
    <source>
        <dbReference type="ARBA" id="ARBA00022927"/>
    </source>
</evidence>
<dbReference type="GO" id="GO:0042953">
    <property type="term" value="P:lipoprotein transport"/>
    <property type="evidence" value="ECO:0007669"/>
    <property type="project" value="InterPro"/>
</dbReference>
<dbReference type="AlphaFoldDB" id="A0A4D6Y1E9"/>
<comment type="similarity">
    <text evidence="2">Belongs to the LolA family.</text>
</comment>
<proteinExistence type="inferred from homology"/>
<dbReference type="Gene3D" id="2.50.20.10">
    <property type="entry name" value="Lipoprotein localisation LolA/LolB/LppX"/>
    <property type="match status" value="1"/>
</dbReference>
<evidence type="ECO:0000256" key="3">
    <source>
        <dbReference type="ARBA" id="ARBA00011245"/>
    </source>
</evidence>
<accession>A0A4D6Y1E9</accession>
<dbReference type="NCBIfam" id="TIGR00547">
    <property type="entry name" value="lolA"/>
    <property type="match status" value="1"/>
</dbReference>
<evidence type="ECO:0000256" key="4">
    <source>
        <dbReference type="ARBA" id="ARBA00014035"/>
    </source>
</evidence>
<name>A0A4D6Y1E9_BUCMH</name>
<dbReference type="InterPro" id="IPR018323">
    <property type="entry name" value="OM_lipoprot_carrier_LolA_Pbac"/>
</dbReference>
<comment type="subcellular location">
    <subcellularLocation>
        <location evidence="1">Periplasm</location>
    </subcellularLocation>
</comment>
<protein>
    <recommendedName>
        <fullName evidence="4">Outer-membrane lipoprotein carrier protein</fullName>
    </recommendedName>
</protein>
<keyword evidence="6" id="KW-0732">Signal</keyword>
<reference evidence="10 11" key="1">
    <citation type="submission" date="2018-10" db="EMBL/GenBank/DDBJ databases">
        <title>Comparative functional genomics of the obligate endosymbiont Buchnera aphidicola.</title>
        <authorList>
            <person name="Chong R.A."/>
        </authorList>
    </citation>
    <scope>NUCLEOTIDE SEQUENCE [LARGE SCALE GENOMIC DNA]</scope>
    <source>
        <strain evidence="10 11">Mrh</strain>
    </source>
</reference>
<evidence type="ECO:0000256" key="9">
    <source>
        <dbReference type="ARBA" id="ARBA00023186"/>
    </source>
</evidence>
<evidence type="ECO:0000256" key="5">
    <source>
        <dbReference type="ARBA" id="ARBA00022448"/>
    </source>
</evidence>
<dbReference type="InterPro" id="IPR029046">
    <property type="entry name" value="LolA/LolB/LppX"/>
</dbReference>
<keyword evidence="10" id="KW-0449">Lipoprotein</keyword>
<organism evidence="10 11">
    <name type="scientific">Buchnera aphidicola subsp. Melaphis rhois</name>
    <dbReference type="NCBI Taxonomy" id="118103"/>
    <lineage>
        <taxon>Bacteria</taxon>
        <taxon>Pseudomonadati</taxon>
        <taxon>Pseudomonadota</taxon>
        <taxon>Gammaproteobacteria</taxon>
        <taxon>Enterobacterales</taxon>
        <taxon>Erwiniaceae</taxon>
        <taxon>Buchnera</taxon>
    </lineage>
</organism>
<keyword evidence="9" id="KW-0143">Chaperone</keyword>
<keyword evidence="5" id="KW-0813">Transport</keyword>
<dbReference type="PANTHER" id="PTHR35869">
    <property type="entry name" value="OUTER-MEMBRANE LIPOPROTEIN CARRIER PROTEIN"/>
    <property type="match status" value="1"/>
</dbReference>
<evidence type="ECO:0000256" key="7">
    <source>
        <dbReference type="ARBA" id="ARBA00022764"/>
    </source>
</evidence>
<evidence type="ECO:0000256" key="1">
    <source>
        <dbReference type="ARBA" id="ARBA00004418"/>
    </source>
</evidence>
<evidence type="ECO:0000313" key="11">
    <source>
        <dbReference type="Proteomes" id="UP000298566"/>
    </source>
</evidence>
<comment type="subunit">
    <text evidence="3">Monomer.</text>
</comment>
<dbReference type="EMBL" id="CP033004">
    <property type="protein sequence ID" value="QCI23316.1"/>
    <property type="molecule type" value="Genomic_DNA"/>
</dbReference>
<evidence type="ECO:0000256" key="2">
    <source>
        <dbReference type="ARBA" id="ARBA00007615"/>
    </source>
</evidence>